<accession>A0A699I9U5</accession>
<proteinExistence type="predicted"/>
<reference evidence="2" key="1">
    <citation type="journal article" date="2019" name="Sci. Rep.">
        <title>Draft genome of Tanacetum cinerariifolium, the natural source of mosquito coil.</title>
        <authorList>
            <person name="Yamashiro T."/>
            <person name="Shiraishi A."/>
            <person name="Satake H."/>
            <person name="Nakayama K."/>
        </authorList>
    </citation>
    <scope>NUCLEOTIDE SEQUENCE</scope>
</reference>
<name>A0A699I9U5_TANCI</name>
<gene>
    <name evidence="2" type="ORF">Tci_509753</name>
</gene>
<organism evidence="2">
    <name type="scientific">Tanacetum cinerariifolium</name>
    <name type="common">Dalmatian daisy</name>
    <name type="synonym">Chrysanthemum cinerariifolium</name>
    <dbReference type="NCBI Taxonomy" id="118510"/>
    <lineage>
        <taxon>Eukaryota</taxon>
        <taxon>Viridiplantae</taxon>
        <taxon>Streptophyta</taxon>
        <taxon>Embryophyta</taxon>
        <taxon>Tracheophyta</taxon>
        <taxon>Spermatophyta</taxon>
        <taxon>Magnoliopsida</taxon>
        <taxon>eudicotyledons</taxon>
        <taxon>Gunneridae</taxon>
        <taxon>Pentapetalae</taxon>
        <taxon>asterids</taxon>
        <taxon>campanulids</taxon>
        <taxon>Asterales</taxon>
        <taxon>Asteraceae</taxon>
        <taxon>Asteroideae</taxon>
        <taxon>Anthemideae</taxon>
        <taxon>Anthemidinae</taxon>
        <taxon>Tanacetum</taxon>
    </lineage>
</organism>
<sequence length="111" mass="12003">MTPTSLKNDDLEPVEAQALPTPVLPAPLSSDYSTDFEPIKDDPHEAEEDPLKEVEKEELPTLAASTPAIADPTSPSEETKPFEEDEIAPTPPSPISSHAIIPLPYSFTIIL</sequence>
<feature type="region of interest" description="Disordered" evidence="1">
    <location>
        <begin position="1"/>
        <end position="96"/>
    </location>
</feature>
<comment type="caution">
    <text evidence="2">The sequence shown here is derived from an EMBL/GenBank/DDBJ whole genome shotgun (WGS) entry which is preliminary data.</text>
</comment>
<evidence type="ECO:0000313" key="2">
    <source>
        <dbReference type="EMBL" id="GEZ37780.1"/>
    </source>
</evidence>
<protein>
    <recommendedName>
        <fullName evidence="3">Reverse transcriptase domain-containing protein</fullName>
    </recommendedName>
</protein>
<evidence type="ECO:0008006" key="3">
    <source>
        <dbReference type="Google" id="ProtNLM"/>
    </source>
</evidence>
<dbReference type="EMBL" id="BKCJ010271693">
    <property type="protein sequence ID" value="GEZ37780.1"/>
    <property type="molecule type" value="Genomic_DNA"/>
</dbReference>
<feature type="compositionally biased region" description="Basic and acidic residues" evidence="1">
    <location>
        <begin position="37"/>
        <end position="59"/>
    </location>
</feature>
<dbReference type="AlphaFoldDB" id="A0A699I9U5"/>
<evidence type="ECO:0000256" key="1">
    <source>
        <dbReference type="SAM" id="MobiDB-lite"/>
    </source>
</evidence>